<dbReference type="Proteomes" id="UP000556084">
    <property type="component" value="Unassembled WGS sequence"/>
</dbReference>
<evidence type="ECO:0000256" key="1">
    <source>
        <dbReference type="ARBA" id="ARBA00001933"/>
    </source>
</evidence>
<comment type="cofactor">
    <cofactor evidence="1">
        <name>pyridoxal 5'-phosphate</name>
        <dbReference type="ChEBI" id="CHEBI:597326"/>
    </cofactor>
</comment>
<comment type="caution">
    <text evidence="5">The sequence shown here is derived from an EMBL/GenBank/DDBJ whole genome shotgun (WGS) entry which is preliminary data.</text>
</comment>
<evidence type="ECO:0000313" key="5">
    <source>
        <dbReference type="EMBL" id="MBB4893520.1"/>
    </source>
</evidence>
<evidence type="ECO:0000313" key="6">
    <source>
        <dbReference type="Proteomes" id="UP000556084"/>
    </source>
</evidence>
<dbReference type="GO" id="GO:0004794">
    <property type="term" value="F:threonine deaminase activity"/>
    <property type="evidence" value="ECO:0007669"/>
    <property type="project" value="TreeGrafter"/>
</dbReference>
<protein>
    <submittedName>
        <fullName evidence="5">Threonine dehydratase</fullName>
    </submittedName>
</protein>
<sequence length="182" mass="18854">MADPNVTHPTVRDNLRAYANAAYDLNSDLLDEIRERIPGLDTIVVAVGGGGLFAGIATTAQHYGIRVIAVEPENCRALNAALAAGHTIDVTVDSIAADSLGARRTSAMALAAAQHPSVQSILVPDAAILQARQALWDHRRIAVEHAAATALAALTTGTYTPTASETIAVVLCGANTNPTDLV</sequence>
<feature type="domain" description="Tryptophan synthase beta chain-like PALP" evidence="4">
    <location>
        <begin position="29"/>
        <end position="173"/>
    </location>
</feature>
<proteinExistence type="predicted"/>
<dbReference type="RefSeq" id="WP_281396812.1">
    <property type="nucleotide sequence ID" value="NZ_JACHJH010000003.1"/>
</dbReference>
<dbReference type="GO" id="GO:0003941">
    <property type="term" value="F:L-serine ammonia-lyase activity"/>
    <property type="evidence" value="ECO:0007669"/>
    <property type="project" value="TreeGrafter"/>
</dbReference>
<name>A0A7W7LNJ0_9ACTN</name>
<gene>
    <name evidence="5" type="ORF">FHS39_002551</name>
</gene>
<dbReference type="GO" id="GO:0006567">
    <property type="term" value="P:L-threonine catabolic process"/>
    <property type="evidence" value="ECO:0007669"/>
    <property type="project" value="TreeGrafter"/>
</dbReference>
<dbReference type="Gene3D" id="3.40.50.1100">
    <property type="match status" value="1"/>
</dbReference>
<reference evidence="5 6" key="1">
    <citation type="submission" date="2020-08" db="EMBL/GenBank/DDBJ databases">
        <title>Genomic Encyclopedia of Type Strains, Phase III (KMG-III): the genomes of soil and plant-associated and newly described type strains.</title>
        <authorList>
            <person name="Whitman W."/>
        </authorList>
    </citation>
    <scope>NUCLEOTIDE SEQUENCE [LARGE SCALE GENOMIC DNA]</scope>
    <source>
        <strain evidence="5 6">CECT 3266</strain>
    </source>
</reference>
<evidence type="ECO:0000259" key="4">
    <source>
        <dbReference type="Pfam" id="PF00291"/>
    </source>
</evidence>
<dbReference type="InterPro" id="IPR050147">
    <property type="entry name" value="Ser/Thr_Dehydratase"/>
</dbReference>
<keyword evidence="3" id="KW-0456">Lyase</keyword>
<dbReference type="SUPFAM" id="SSF53686">
    <property type="entry name" value="Tryptophan synthase beta subunit-like PLP-dependent enzymes"/>
    <property type="match status" value="1"/>
</dbReference>
<dbReference type="EMBL" id="JACHJH010000003">
    <property type="protein sequence ID" value="MBB4893520.1"/>
    <property type="molecule type" value="Genomic_DNA"/>
</dbReference>
<keyword evidence="6" id="KW-1185">Reference proteome</keyword>
<organism evidence="5 6">
    <name type="scientific">Streptomyces olivoverticillatus</name>
    <dbReference type="NCBI Taxonomy" id="66427"/>
    <lineage>
        <taxon>Bacteria</taxon>
        <taxon>Bacillati</taxon>
        <taxon>Actinomycetota</taxon>
        <taxon>Actinomycetes</taxon>
        <taxon>Kitasatosporales</taxon>
        <taxon>Streptomycetaceae</taxon>
        <taxon>Streptomyces</taxon>
    </lineage>
</organism>
<dbReference type="AlphaFoldDB" id="A0A7W7LNJ0"/>
<dbReference type="GO" id="GO:0006565">
    <property type="term" value="P:L-serine catabolic process"/>
    <property type="evidence" value="ECO:0007669"/>
    <property type="project" value="TreeGrafter"/>
</dbReference>
<dbReference type="Pfam" id="PF00291">
    <property type="entry name" value="PALP"/>
    <property type="match status" value="1"/>
</dbReference>
<dbReference type="InterPro" id="IPR036052">
    <property type="entry name" value="TrpB-like_PALP_sf"/>
</dbReference>
<keyword evidence="2" id="KW-0663">Pyridoxal phosphate</keyword>
<dbReference type="PANTHER" id="PTHR48078">
    <property type="entry name" value="THREONINE DEHYDRATASE, MITOCHONDRIAL-RELATED"/>
    <property type="match status" value="1"/>
</dbReference>
<dbReference type="PANTHER" id="PTHR48078:SF6">
    <property type="entry name" value="L-THREONINE DEHYDRATASE CATABOLIC TDCB"/>
    <property type="match status" value="1"/>
</dbReference>
<dbReference type="InterPro" id="IPR001926">
    <property type="entry name" value="TrpB-like_PALP"/>
</dbReference>
<evidence type="ECO:0000256" key="3">
    <source>
        <dbReference type="ARBA" id="ARBA00023239"/>
    </source>
</evidence>
<dbReference type="GO" id="GO:0009097">
    <property type="term" value="P:isoleucine biosynthetic process"/>
    <property type="evidence" value="ECO:0007669"/>
    <property type="project" value="TreeGrafter"/>
</dbReference>
<evidence type="ECO:0000256" key="2">
    <source>
        <dbReference type="ARBA" id="ARBA00022898"/>
    </source>
</evidence>
<accession>A0A7W7LNJ0</accession>